<feature type="region of interest" description="Disordered" evidence="1">
    <location>
        <begin position="113"/>
        <end position="342"/>
    </location>
</feature>
<dbReference type="Ensembl" id="ENSMFAT00000022391.2">
    <property type="protein sequence ID" value="ENSMFAP00000003730.2"/>
    <property type="gene ID" value="ENSMFAG00000001599.2"/>
</dbReference>
<proteinExistence type="predicted"/>
<feature type="compositionally biased region" description="Low complexity" evidence="1">
    <location>
        <begin position="219"/>
        <end position="238"/>
    </location>
</feature>
<name>A0A2K5TUI6_MACFA</name>
<accession>A0A2K5TUI6</accession>
<dbReference type="AlphaFoldDB" id="A0A2K5TUI6"/>
<organism evidence="2 3">
    <name type="scientific">Macaca fascicularis</name>
    <name type="common">Crab-eating macaque</name>
    <name type="synonym">Cynomolgus monkey</name>
    <dbReference type="NCBI Taxonomy" id="9541"/>
    <lineage>
        <taxon>Eukaryota</taxon>
        <taxon>Metazoa</taxon>
        <taxon>Chordata</taxon>
        <taxon>Craniata</taxon>
        <taxon>Vertebrata</taxon>
        <taxon>Euteleostomi</taxon>
        <taxon>Mammalia</taxon>
        <taxon>Eutheria</taxon>
        <taxon>Euarchontoglires</taxon>
        <taxon>Primates</taxon>
        <taxon>Haplorrhini</taxon>
        <taxon>Catarrhini</taxon>
        <taxon>Cercopithecidae</taxon>
        <taxon>Cercopithecinae</taxon>
        <taxon>Macaca</taxon>
    </lineage>
</organism>
<dbReference type="Bgee" id="ENSMFAG00000001599">
    <property type="expression patterns" value="Expressed in heart and 13 other cell types or tissues"/>
</dbReference>
<reference evidence="2" key="3">
    <citation type="submission" date="2025-09" db="UniProtKB">
        <authorList>
            <consortium name="Ensembl"/>
        </authorList>
    </citation>
    <scope>IDENTIFICATION</scope>
</reference>
<keyword evidence="3" id="KW-1185">Reference proteome</keyword>
<feature type="compositionally biased region" description="Low complexity" evidence="1">
    <location>
        <begin position="159"/>
        <end position="177"/>
    </location>
</feature>
<feature type="region of interest" description="Disordered" evidence="1">
    <location>
        <begin position="356"/>
        <end position="409"/>
    </location>
</feature>
<protein>
    <submittedName>
        <fullName evidence="2">Uncharacterized protein</fullName>
    </submittedName>
</protein>
<reference evidence="2" key="2">
    <citation type="submission" date="2025-08" db="UniProtKB">
        <authorList>
            <consortium name="Ensembl"/>
        </authorList>
    </citation>
    <scope>IDENTIFICATION</scope>
</reference>
<sequence>MLWGILPGRPSGDLPPLICIFCTCDYLVIYTGALHTQSAYAPRGLRINSGEEKKHWQEEQWTQAPGLRAKAGKFRSSACLLPAGAQFPARPPDRARLYRAGLAVRLCGRQMMPETTAPRAVPRQGGARRARESETCPRSSSARDLPLPPAASCPRHDPAGAPALRARRAGPGLSRAGRGLRHWPLPGKAVPPMARPARAVPASPRGQPAVAVSSEPLHAGAPGAAKPEAADPGAAAGGFHDDLRAGPALGQPGAAHPGQEGAGSGHLHGLLCPGPGPGAARRRARGDLRGGSAAPGAGTAPVEAGRGGAQDRPPAEARPADPGRTAGGGRGRHLRRGRGGCGQGELRCLLRALPAAAATRRHPRRPQSPVAREGAATSERGRGGRVCAKPKRTHPAGRQGLHQPPAPGRWPHLGLQDLGLAPSERGRVAWEPQELTLSFKFENKVGLGHTTS</sequence>
<feature type="compositionally biased region" description="Low complexity" evidence="1">
    <location>
        <begin position="290"/>
        <end position="301"/>
    </location>
</feature>
<reference evidence="2 3" key="1">
    <citation type="submission" date="2013-03" db="EMBL/GenBank/DDBJ databases">
        <authorList>
            <person name="Warren W."/>
            <person name="Wilson R.K."/>
        </authorList>
    </citation>
    <scope>NUCLEOTIDE SEQUENCE</scope>
</reference>
<evidence type="ECO:0000256" key="1">
    <source>
        <dbReference type="SAM" id="MobiDB-lite"/>
    </source>
</evidence>
<dbReference type="Proteomes" id="UP000233100">
    <property type="component" value="Chromosome 9"/>
</dbReference>
<feature type="compositionally biased region" description="Low complexity" evidence="1">
    <location>
        <begin position="190"/>
        <end position="205"/>
    </location>
</feature>
<evidence type="ECO:0000313" key="3">
    <source>
        <dbReference type="Proteomes" id="UP000233100"/>
    </source>
</evidence>
<evidence type="ECO:0000313" key="2">
    <source>
        <dbReference type="Ensembl" id="ENSMFAP00000003730.2"/>
    </source>
</evidence>
<dbReference type="GeneTree" id="ENSGT01030000239744"/>